<reference evidence="2" key="1">
    <citation type="submission" date="2019-02" db="EMBL/GenBank/DDBJ databases">
        <authorList>
            <person name="Gruber-Vodicka R. H."/>
            <person name="Seah K. B. B."/>
        </authorList>
    </citation>
    <scope>NUCLEOTIDE SEQUENCE</scope>
    <source>
        <strain evidence="2">BECK_S312</strain>
        <strain evidence="3">BECK_S426</strain>
    </source>
</reference>
<dbReference type="AlphaFoldDB" id="A0A450W729"/>
<dbReference type="EMBL" id="CAADFP010000083">
    <property type="protein sequence ID" value="VFK29242.1"/>
    <property type="molecule type" value="Genomic_DNA"/>
</dbReference>
<sequence>MENVASGFAGPGEKHKAIKKGVRSKKEQYPYDDKTSNPAVDFTDGKVVGVLSYDLSTQETNRPRY</sequence>
<evidence type="ECO:0000313" key="2">
    <source>
        <dbReference type="EMBL" id="VFK12863.1"/>
    </source>
</evidence>
<organism evidence="2">
    <name type="scientific">Candidatus Kentrum sp. LPFa</name>
    <dbReference type="NCBI Taxonomy" id="2126335"/>
    <lineage>
        <taxon>Bacteria</taxon>
        <taxon>Pseudomonadati</taxon>
        <taxon>Pseudomonadota</taxon>
        <taxon>Gammaproteobacteria</taxon>
        <taxon>Candidatus Kentrum</taxon>
    </lineage>
</organism>
<feature type="compositionally biased region" description="Basic and acidic residues" evidence="1">
    <location>
        <begin position="24"/>
        <end position="35"/>
    </location>
</feature>
<accession>A0A450W729</accession>
<proteinExistence type="predicted"/>
<name>A0A450W729_9GAMM</name>
<dbReference type="EMBL" id="CAADFM010000078">
    <property type="protein sequence ID" value="VFK12863.1"/>
    <property type="molecule type" value="Genomic_DNA"/>
</dbReference>
<evidence type="ECO:0000256" key="1">
    <source>
        <dbReference type="SAM" id="MobiDB-lite"/>
    </source>
</evidence>
<feature type="region of interest" description="Disordered" evidence="1">
    <location>
        <begin position="1"/>
        <end position="40"/>
    </location>
</feature>
<protein>
    <submittedName>
        <fullName evidence="2">Uncharacterized protein</fullName>
    </submittedName>
</protein>
<gene>
    <name evidence="2" type="ORF">BECKLPF1236A_GA0070988_100787</name>
    <name evidence="3" type="ORF">BECKLPF1236C_GA0070990_100834</name>
</gene>
<evidence type="ECO:0000313" key="3">
    <source>
        <dbReference type="EMBL" id="VFK29242.1"/>
    </source>
</evidence>